<keyword evidence="1" id="KW-0378">Hydrolase</keyword>
<proteinExistence type="predicted"/>
<dbReference type="NCBIfam" id="TIGR03314">
    <property type="entry name" value="Se_ssnA"/>
    <property type="match status" value="1"/>
</dbReference>
<name>A0ABV6YU73_UNCC1</name>
<accession>A0ABV6YU73</accession>
<dbReference type="EMBL" id="JBHPBY010000056">
    <property type="protein sequence ID" value="MFC1849728.1"/>
    <property type="molecule type" value="Genomic_DNA"/>
</dbReference>
<dbReference type="NCBIfam" id="NF005540">
    <property type="entry name" value="PRK07203.1"/>
    <property type="match status" value="1"/>
</dbReference>
<dbReference type="Gene3D" id="3.20.20.140">
    <property type="entry name" value="Metal-dependent hydrolases"/>
    <property type="match status" value="1"/>
</dbReference>
<evidence type="ECO:0000259" key="2">
    <source>
        <dbReference type="Pfam" id="PF01979"/>
    </source>
</evidence>
<dbReference type="InterPro" id="IPR017700">
    <property type="entry name" value="Aminohydrolase_SsnA"/>
</dbReference>
<dbReference type="PANTHER" id="PTHR43794">
    <property type="entry name" value="AMINOHYDROLASE SSNA-RELATED"/>
    <property type="match status" value="1"/>
</dbReference>
<reference evidence="3 4" key="1">
    <citation type="submission" date="2024-09" db="EMBL/GenBank/DDBJ databases">
        <title>Laminarin stimulates single cell rates of sulfate reduction while oxygen inhibits transcriptomic activity in coastal marine sediment.</title>
        <authorList>
            <person name="Lindsay M."/>
            <person name="Orcutt B."/>
            <person name="Emerson D."/>
            <person name="Stepanauskas R."/>
            <person name="D'Angelo T."/>
        </authorList>
    </citation>
    <scope>NUCLEOTIDE SEQUENCE [LARGE SCALE GENOMIC DNA]</scope>
    <source>
        <strain evidence="3">SAG AM-311-K15</strain>
    </source>
</reference>
<dbReference type="Gene3D" id="2.30.40.10">
    <property type="entry name" value="Urease, subunit C, domain 1"/>
    <property type="match status" value="1"/>
</dbReference>
<evidence type="ECO:0000313" key="4">
    <source>
        <dbReference type="Proteomes" id="UP001594351"/>
    </source>
</evidence>
<feature type="domain" description="Amidohydrolase-related" evidence="2">
    <location>
        <begin position="58"/>
        <end position="413"/>
    </location>
</feature>
<dbReference type="InterPro" id="IPR050287">
    <property type="entry name" value="MTA/SAH_deaminase"/>
</dbReference>
<protein>
    <submittedName>
        <fullName evidence="3">Aminohydrolase SsnA</fullName>
    </submittedName>
</protein>
<dbReference type="SUPFAM" id="SSF51338">
    <property type="entry name" value="Composite domain of metallo-dependent hydrolases"/>
    <property type="match status" value="1"/>
</dbReference>
<dbReference type="Proteomes" id="UP001594351">
    <property type="component" value="Unassembled WGS sequence"/>
</dbReference>
<evidence type="ECO:0000256" key="1">
    <source>
        <dbReference type="ARBA" id="ARBA00022801"/>
    </source>
</evidence>
<keyword evidence="4" id="KW-1185">Reference proteome</keyword>
<comment type="caution">
    <text evidence="3">The sequence shown here is derived from an EMBL/GenBank/DDBJ whole genome shotgun (WGS) entry which is preliminary data.</text>
</comment>
<evidence type="ECO:0000313" key="3">
    <source>
        <dbReference type="EMBL" id="MFC1849728.1"/>
    </source>
</evidence>
<dbReference type="PANTHER" id="PTHR43794:SF11">
    <property type="entry name" value="AMIDOHYDROLASE-RELATED DOMAIN-CONTAINING PROTEIN"/>
    <property type="match status" value="1"/>
</dbReference>
<dbReference type="Pfam" id="PF01979">
    <property type="entry name" value="Amidohydro_1"/>
    <property type="match status" value="1"/>
</dbReference>
<dbReference type="SUPFAM" id="SSF51556">
    <property type="entry name" value="Metallo-dependent hydrolases"/>
    <property type="match status" value="1"/>
</dbReference>
<dbReference type="InterPro" id="IPR032466">
    <property type="entry name" value="Metal_Hydrolase"/>
</dbReference>
<sequence length="447" mass="50526">MTDAIIYNANIVTFTRENPYHPGKALLIEGHKIKEIGEYRDISKRFPKTRRINAQNGFLLPGMINAHTHLYSTFARGMMIEVAIPTFPKILENVWWKLDRALTEEDCYYSAEVGIIESIRHGVTTIIDHHSSPQFIEGSLDVMAQAFQKTAVRGVLSYEVSDRNGLAGAEAGIEENCRFLKKLETDSEPLLRALFGLHASFTLSDNTLDKCAQAGHDRKAGFHFHLAEDRIDTEDSWQQYGIPIHERFTQREIFNTKSIVAHGVHLPEESFPALADTKTTLVHNPQSNMNNAVGCTPLLNLYENNVFLCLGTDGMTPDIREEIRCIPLIQSHHHKIPGAGLAVSKTIVLENQSKLVSNLFGNSIGLIAPGYQADLIILDYSPPTPVDEHNFFNHLIWGMSRSKVNFVMIDGRIIMKDGHLIGIDEQRIYERGRELARDVWERFKKLN</sequence>
<organism evidence="3 4">
    <name type="scientific">candidate division CSSED10-310 bacterium</name>
    <dbReference type="NCBI Taxonomy" id="2855610"/>
    <lineage>
        <taxon>Bacteria</taxon>
        <taxon>Bacteria division CSSED10-310</taxon>
    </lineage>
</organism>
<dbReference type="InterPro" id="IPR011059">
    <property type="entry name" value="Metal-dep_hydrolase_composite"/>
</dbReference>
<dbReference type="InterPro" id="IPR006680">
    <property type="entry name" value="Amidohydro-rel"/>
</dbReference>
<gene>
    <name evidence="3" type="primary">ssnA</name>
    <name evidence="3" type="ORF">ACFL27_05915</name>
</gene>